<dbReference type="Gene3D" id="3.40.50.300">
    <property type="entry name" value="P-loop containing nucleotide triphosphate hydrolases"/>
    <property type="match status" value="1"/>
</dbReference>
<dbReference type="SUPFAM" id="SSF52540">
    <property type="entry name" value="P-loop containing nucleoside triphosphate hydrolases"/>
    <property type="match status" value="1"/>
</dbReference>
<comment type="caution">
    <text evidence="2">The sequence shown here is derived from an EMBL/GenBank/DDBJ whole genome shotgun (WGS) entry which is preliminary data.</text>
</comment>
<feature type="domain" description="ATPase dynein-related AAA" evidence="1">
    <location>
        <begin position="22"/>
        <end position="151"/>
    </location>
</feature>
<reference evidence="2 3" key="1">
    <citation type="journal article" date="2016" name="Front. Microbiol.">
        <title>Single-Cell (Meta-)Genomics of a Dimorphic Candidatus Thiomargarita nelsonii Reveals Genomic Plasticity.</title>
        <authorList>
            <person name="Flood B.E."/>
            <person name="Fliss P."/>
            <person name="Jones D.S."/>
            <person name="Dick G.J."/>
            <person name="Jain S."/>
            <person name="Kaster A.K."/>
            <person name="Winkel M."/>
            <person name="Mussmann M."/>
            <person name="Bailey J."/>
        </authorList>
    </citation>
    <scope>NUCLEOTIDE SEQUENCE [LARGE SCALE GENOMIC DNA]</scope>
    <source>
        <strain evidence="2">Hydrate Ridge</strain>
    </source>
</reference>
<keyword evidence="3" id="KW-1185">Reference proteome</keyword>
<organism evidence="2 3">
    <name type="scientific">Candidatus Thiomargarita nelsonii</name>
    <dbReference type="NCBI Taxonomy" id="1003181"/>
    <lineage>
        <taxon>Bacteria</taxon>
        <taxon>Pseudomonadati</taxon>
        <taxon>Pseudomonadota</taxon>
        <taxon>Gammaproteobacteria</taxon>
        <taxon>Thiotrichales</taxon>
        <taxon>Thiotrichaceae</taxon>
        <taxon>Thiomargarita</taxon>
    </lineage>
</organism>
<proteinExistence type="predicted"/>
<evidence type="ECO:0000313" key="2">
    <source>
        <dbReference type="EMBL" id="KHD10247.1"/>
    </source>
</evidence>
<dbReference type="GO" id="GO:0005524">
    <property type="term" value="F:ATP binding"/>
    <property type="evidence" value="ECO:0007669"/>
    <property type="project" value="InterPro"/>
</dbReference>
<accession>A0A0A6P7E8</accession>
<dbReference type="Proteomes" id="UP000030428">
    <property type="component" value="Unassembled WGS sequence"/>
</dbReference>
<name>A0A0A6P7E8_9GAMM</name>
<protein>
    <recommendedName>
        <fullName evidence="1">ATPase dynein-related AAA domain-containing protein</fullName>
    </recommendedName>
</protein>
<dbReference type="AlphaFoldDB" id="A0A0A6P7E8"/>
<gene>
    <name evidence="2" type="ORF">PN36_19560</name>
</gene>
<dbReference type="EMBL" id="JSZA02000081">
    <property type="protein sequence ID" value="KHD10247.1"/>
    <property type="molecule type" value="Genomic_DNA"/>
</dbReference>
<dbReference type="InterPro" id="IPR011704">
    <property type="entry name" value="ATPase_dyneun-rel_AAA"/>
</dbReference>
<dbReference type="InterPro" id="IPR027417">
    <property type="entry name" value="P-loop_NTPase"/>
</dbReference>
<evidence type="ECO:0000259" key="1">
    <source>
        <dbReference type="Pfam" id="PF07728"/>
    </source>
</evidence>
<evidence type="ECO:0000313" key="3">
    <source>
        <dbReference type="Proteomes" id="UP000030428"/>
    </source>
</evidence>
<sequence length="357" mass="41027">MAIKIDVPELIEILRLTPSEQNIMLIGKHGIGKSQIITEFYKTKRMKVIAFFLGQMSDPGDLIGLMYQDKKTGHSEFLPPYWWPTDNKPIVLFLDELNRARPEILQSVQDLTLNKTLAGKKLPKRSIVISAVNEGEEYQLTDLDPALVSRFNLYEFAPTVEDWLLWANDKGIDERVIAFIQKHHQFLDPEDIEDSLNTGLNKTPDRRAWEKVSNLIKPLKEINDLHIKIIAGIVGIKAAMNFKKSLATTFKVSPGQILLNFDKYKDKLKSFKLQDFIFLNEQIMYWLNGDNAAQRKAVLTNFHKYLVHLKKVKKTEAIAHIASMIENAKFEKVASLLLVDSMEIMEELTEYISNIQL</sequence>
<dbReference type="GO" id="GO:0016887">
    <property type="term" value="F:ATP hydrolysis activity"/>
    <property type="evidence" value="ECO:0007669"/>
    <property type="project" value="InterPro"/>
</dbReference>
<dbReference type="Pfam" id="PF07728">
    <property type="entry name" value="AAA_5"/>
    <property type="match status" value="1"/>
</dbReference>